<comment type="caution">
    <text evidence="2">The sequence shown here is derived from an EMBL/GenBank/DDBJ whole genome shotgun (WGS) entry which is preliminary data.</text>
</comment>
<accession>A0ABQ6JES0</accession>
<feature type="region of interest" description="Disordered" evidence="1">
    <location>
        <begin position="1"/>
        <end position="21"/>
    </location>
</feature>
<protein>
    <submittedName>
        <fullName evidence="2">Uncharacterized protein</fullName>
    </submittedName>
</protein>
<gene>
    <name evidence="2" type="ORF">GCM10025868_09350</name>
</gene>
<dbReference type="Proteomes" id="UP001157017">
    <property type="component" value="Unassembled WGS sequence"/>
</dbReference>
<name>A0ABQ6JES0_9ACTN</name>
<organism evidence="2 3">
    <name type="scientific">Angustibacter aerolatus</name>
    <dbReference type="NCBI Taxonomy" id="1162965"/>
    <lineage>
        <taxon>Bacteria</taxon>
        <taxon>Bacillati</taxon>
        <taxon>Actinomycetota</taxon>
        <taxon>Actinomycetes</taxon>
        <taxon>Kineosporiales</taxon>
        <taxon>Kineosporiaceae</taxon>
    </lineage>
</organism>
<evidence type="ECO:0000256" key="1">
    <source>
        <dbReference type="SAM" id="MobiDB-lite"/>
    </source>
</evidence>
<proteinExistence type="predicted"/>
<sequence>MVRGRSSGAMPAVGSSSSSRRGRCTVAIAISRFFRSPCESAAPVVVRRPCRPAAVRASSTASSGRLGPAQNRRCLPAAASHASTTLRSTDIVGKQRATWNVRATPLRASRRAPARVTS</sequence>
<evidence type="ECO:0000313" key="2">
    <source>
        <dbReference type="EMBL" id="GMA85685.1"/>
    </source>
</evidence>
<reference evidence="3" key="1">
    <citation type="journal article" date="2019" name="Int. J. Syst. Evol. Microbiol.">
        <title>The Global Catalogue of Microorganisms (GCM) 10K type strain sequencing project: providing services to taxonomists for standard genome sequencing and annotation.</title>
        <authorList>
            <consortium name="The Broad Institute Genomics Platform"/>
            <consortium name="The Broad Institute Genome Sequencing Center for Infectious Disease"/>
            <person name="Wu L."/>
            <person name="Ma J."/>
        </authorList>
    </citation>
    <scope>NUCLEOTIDE SEQUENCE [LARGE SCALE GENOMIC DNA]</scope>
    <source>
        <strain evidence="3">NBRC 108730</strain>
    </source>
</reference>
<keyword evidence="3" id="KW-1185">Reference proteome</keyword>
<evidence type="ECO:0000313" key="3">
    <source>
        <dbReference type="Proteomes" id="UP001157017"/>
    </source>
</evidence>
<dbReference type="EMBL" id="BSUZ01000001">
    <property type="protein sequence ID" value="GMA85685.1"/>
    <property type="molecule type" value="Genomic_DNA"/>
</dbReference>